<feature type="domain" description="SAM" evidence="3">
    <location>
        <begin position="308"/>
        <end position="373"/>
    </location>
</feature>
<feature type="compositionally biased region" description="Basic residues" evidence="2">
    <location>
        <begin position="635"/>
        <end position="644"/>
    </location>
</feature>
<feature type="compositionally biased region" description="Low complexity" evidence="2">
    <location>
        <begin position="612"/>
        <end position="632"/>
    </location>
</feature>
<dbReference type="InterPro" id="IPR037616">
    <property type="entry name" value="Kazrin_SAM_rpt_3"/>
</dbReference>
<feature type="compositionally biased region" description="Low complexity" evidence="2">
    <location>
        <begin position="81"/>
        <end position="95"/>
    </location>
</feature>
<reference evidence="4 5" key="1">
    <citation type="submission" date="2018-04" db="EMBL/GenBank/DDBJ databases">
        <authorList>
            <person name="Zhang X."/>
            <person name="Yuan J."/>
            <person name="Li F."/>
            <person name="Xiang J."/>
        </authorList>
    </citation>
    <scope>NUCLEOTIDE SEQUENCE [LARGE SCALE GENOMIC DNA]</scope>
    <source>
        <tissue evidence="4">Muscle</tissue>
    </source>
</reference>
<dbReference type="CDD" id="cd09570">
    <property type="entry name" value="SAM_kazrin_repeat3"/>
    <property type="match status" value="1"/>
</dbReference>
<feature type="region of interest" description="Disordered" evidence="2">
    <location>
        <begin position="166"/>
        <end position="204"/>
    </location>
</feature>
<dbReference type="PROSITE" id="PS50105">
    <property type="entry name" value="SAM_DOMAIN"/>
    <property type="match status" value="2"/>
</dbReference>
<dbReference type="SUPFAM" id="SSF47769">
    <property type="entry name" value="SAM/Pointed domain"/>
    <property type="match status" value="2"/>
</dbReference>
<dbReference type="EMBL" id="QCYY01001686">
    <property type="protein sequence ID" value="ROT76198.1"/>
    <property type="molecule type" value="Genomic_DNA"/>
</dbReference>
<dbReference type="Proteomes" id="UP000283509">
    <property type="component" value="Unassembled WGS sequence"/>
</dbReference>
<feature type="region of interest" description="Disordered" evidence="2">
    <location>
        <begin position="74"/>
        <end position="133"/>
    </location>
</feature>
<dbReference type="PANTHER" id="PTHR12776:SF1">
    <property type="entry name" value="KAZRIN"/>
    <property type="match status" value="1"/>
</dbReference>
<dbReference type="Pfam" id="PF07647">
    <property type="entry name" value="SAM_2"/>
    <property type="match status" value="1"/>
</dbReference>
<dbReference type="AlphaFoldDB" id="A0A3R7QEH3"/>
<gene>
    <name evidence="4" type="ORF">C7M84_005266</name>
</gene>
<feature type="domain" description="SAM" evidence="3">
    <location>
        <begin position="391"/>
        <end position="449"/>
    </location>
</feature>
<proteinExistence type="predicted"/>
<dbReference type="InterPro" id="IPR001660">
    <property type="entry name" value="SAM"/>
</dbReference>
<reference evidence="4 5" key="2">
    <citation type="submission" date="2019-01" db="EMBL/GenBank/DDBJ databases">
        <title>The decoding of complex shrimp genome reveals the adaptation for benthos swimmer, frequently molting mechanism and breeding impact on genome.</title>
        <authorList>
            <person name="Sun Y."/>
            <person name="Gao Y."/>
            <person name="Yu Y."/>
        </authorList>
    </citation>
    <scope>NUCLEOTIDE SEQUENCE [LARGE SCALE GENOMIC DNA]</scope>
    <source>
        <tissue evidence="4">Muscle</tissue>
    </source>
</reference>
<dbReference type="SMART" id="SM00454">
    <property type="entry name" value="SAM"/>
    <property type="match status" value="3"/>
</dbReference>
<evidence type="ECO:0000256" key="2">
    <source>
        <dbReference type="SAM" id="MobiDB-lite"/>
    </source>
</evidence>
<dbReference type="STRING" id="6689.A0A3R7QEH3"/>
<dbReference type="InterPro" id="IPR037614">
    <property type="entry name" value="Kazrin"/>
</dbReference>
<sequence length="677" mass="74301">MKESDESLRQLAAERDETEREKWNILKHARDESERVVKLSAELGVKETTIRKLQEELDAVRKQLISMGYHSDAESVRTNGLPTPTASTPACSPLPLSTPTPTPNGRGSSADSGVRLSSDRDSTASHEGTPTITVERGSLDCDTLSICSSATAASHYYYALSLRGEEREDRGGDNTPTSAPTHSAASLNSSAMSGLASSNASTGGLSRSAEQLCERLAEAAESSKIRGCSTLTRKGHKGGGTWGSISRVFARQKKRAALDASLYDGSASDKRASWSPSSSLCASPLTEESYSEKLRLLEEAQHIPLERWKAPTVLAWLEVTLGMPQYGAMCAENIRSGKVLLELSDSELESGLGISHPMHRKKLRLAIEELREPRLTRFPRISALNHTWVSSEWLPDLGLPQYADAFANNLVDGRLLEALTKKELEKHLGVHRKFHQASIIHGVHLLRIVRFDRQVLAERRRQSEHVDCDPVVWTNVRWVRWARSVDLAEYADNLKDSGVHGALVVLESSFTADTMATALGIPQSKNIIRRHLATEMEALINPARQQIEEQARFAKMERRRQEKMAAGGSLGRSFSRSYGTGLEKGEKDKRRASLRGSLSRALGLRLREEAAAGNHNGGESSSSGGQSPAVSARTNTHHPHHTRPRSSVMPSAAYVHHETHRRVKSIGDIETITVTPV</sequence>
<evidence type="ECO:0000259" key="3">
    <source>
        <dbReference type="PROSITE" id="PS50105"/>
    </source>
</evidence>
<evidence type="ECO:0000313" key="4">
    <source>
        <dbReference type="EMBL" id="ROT76198.1"/>
    </source>
</evidence>
<dbReference type="InterPro" id="IPR059089">
    <property type="entry name" value="Kazrin_N"/>
</dbReference>
<evidence type="ECO:0000256" key="1">
    <source>
        <dbReference type="SAM" id="Coils"/>
    </source>
</evidence>
<keyword evidence="5" id="KW-1185">Reference proteome</keyword>
<dbReference type="PANTHER" id="PTHR12776">
    <property type="entry name" value="KAZRIN-RELATED"/>
    <property type="match status" value="1"/>
</dbReference>
<feature type="region of interest" description="Disordered" evidence="2">
    <location>
        <begin position="556"/>
        <end position="594"/>
    </location>
</feature>
<accession>A0A3R7QEH3</accession>
<feature type="region of interest" description="Disordered" evidence="2">
    <location>
        <begin position="612"/>
        <end position="677"/>
    </location>
</feature>
<organism evidence="4 5">
    <name type="scientific">Penaeus vannamei</name>
    <name type="common">Whiteleg shrimp</name>
    <name type="synonym">Litopenaeus vannamei</name>
    <dbReference type="NCBI Taxonomy" id="6689"/>
    <lineage>
        <taxon>Eukaryota</taxon>
        <taxon>Metazoa</taxon>
        <taxon>Ecdysozoa</taxon>
        <taxon>Arthropoda</taxon>
        <taxon>Crustacea</taxon>
        <taxon>Multicrustacea</taxon>
        <taxon>Malacostraca</taxon>
        <taxon>Eumalacostraca</taxon>
        <taxon>Eucarida</taxon>
        <taxon>Decapoda</taxon>
        <taxon>Dendrobranchiata</taxon>
        <taxon>Penaeoidea</taxon>
        <taxon>Penaeidae</taxon>
        <taxon>Penaeus</taxon>
    </lineage>
</organism>
<keyword evidence="1" id="KW-0175">Coiled coil</keyword>
<evidence type="ECO:0000313" key="5">
    <source>
        <dbReference type="Proteomes" id="UP000283509"/>
    </source>
</evidence>
<protein>
    <submittedName>
        <fullName evidence="4">Putative kazrin-A isoform X7</fullName>
    </submittedName>
</protein>
<feature type="compositionally biased region" description="Polar residues" evidence="2">
    <location>
        <begin position="174"/>
        <end position="204"/>
    </location>
</feature>
<dbReference type="Pfam" id="PF00536">
    <property type="entry name" value="SAM_1"/>
    <property type="match status" value="2"/>
</dbReference>
<name>A0A3R7QEH3_PENVA</name>
<comment type="caution">
    <text evidence="4">The sequence shown here is derived from an EMBL/GenBank/DDBJ whole genome shotgun (WGS) entry which is preliminary data.</text>
</comment>
<dbReference type="Gene3D" id="1.10.150.50">
    <property type="entry name" value="Transcription Factor, Ets-1"/>
    <property type="match status" value="3"/>
</dbReference>
<dbReference type="Pfam" id="PF25986">
    <property type="entry name" value="Kazrin"/>
    <property type="match status" value="1"/>
</dbReference>
<dbReference type="OrthoDB" id="6430345at2759"/>
<dbReference type="InterPro" id="IPR013761">
    <property type="entry name" value="SAM/pointed_sf"/>
</dbReference>
<feature type="coiled-coil region" evidence="1">
    <location>
        <begin position="1"/>
        <end position="63"/>
    </location>
</feature>